<gene>
    <name evidence="1" type="ORF">K239x_58120</name>
</gene>
<evidence type="ECO:0000313" key="1">
    <source>
        <dbReference type="EMBL" id="QDT13792.1"/>
    </source>
</evidence>
<reference evidence="1 2" key="1">
    <citation type="submission" date="2019-02" db="EMBL/GenBank/DDBJ databases">
        <title>Deep-cultivation of Planctomycetes and their phenomic and genomic characterization uncovers novel biology.</title>
        <authorList>
            <person name="Wiegand S."/>
            <person name="Jogler M."/>
            <person name="Boedeker C."/>
            <person name="Pinto D."/>
            <person name="Vollmers J."/>
            <person name="Rivas-Marin E."/>
            <person name="Kohn T."/>
            <person name="Peeters S.H."/>
            <person name="Heuer A."/>
            <person name="Rast P."/>
            <person name="Oberbeckmann S."/>
            <person name="Bunk B."/>
            <person name="Jeske O."/>
            <person name="Meyerdierks A."/>
            <person name="Storesund J.E."/>
            <person name="Kallscheuer N."/>
            <person name="Luecker S."/>
            <person name="Lage O.M."/>
            <person name="Pohl T."/>
            <person name="Merkel B.J."/>
            <person name="Hornburger P."/>
            <person name="Mueller R.-W."/>
            <person name="Bruemmer F."/>
            <person name="Labrenz M."/>
            <person name="Spormann A.M."/>
            <person name="Op den Camp H."/>
            <person name="Overmann J."/>
            <person name="Amann R."/>
            <person name="Jetten M.S.M."/>
            <person name="Mascher T."/>
            <person name="Medema M.H."/>
            <person name="Devos D.P."/>
            <person name="Kaster A.-K."/>
            <person name="Ovreas L."/>
            <person name="Rohde M."/>
            <person name="Galperin M.Y."/>
            <person name="Jogler C."/>
        </authorList>
    </citation>
    <scope>NUCLEOTIDE SEQUENCE [LARGE SCALE GENOMIC DNA]</scope>
    <source>
        <strain evidence="1 2">K23_9</strain>
    </source>
</reference>
<sequence length="359" mass="40111">MTHSLNRPRYLLRWDHACAKDLSQDTVVASHRLGELPLAHDQRLCDLLSEHPRDLTQVYSTGSELSHPNELRVGELGDCRSDQILEAVRRGRLCIVLRDVDKHQNDFRHLLGRLYSELNECDSSLRASDIAGDLVLASPNALQYFNCDPCPTIRWQLRGSQSISLYPVDNHFIDPQTRQAIAVEGQCSELFGASYQGTAPQGVGLYFEADFLKDAQTYFVDAGNLISIPHLIPRHTQYHGDLCVWFQTRANTPQSLRYRNIASANCFISKAYPRIARHDSQKGILAATKNLLGSILSLTDRRTEPVHQLPASFSISPVKDLAPTKTLSQRSSKKTQPSPVVGFLSPTQSISITPVVSEQ</sequence>
<proteinExistence type="predicted"/>
<organism evidence="1 2">
    <name type="scientific">Stieleria marina</name>
    <dbReference type="NCBI Taxonomy" id="1930275"/>
    <lineage>
        <taxon>Bacteria</taxon>
        <taxon>Pseudomonadati</taxon>
        <taxon>Planctomycetota</taxon>
        <taxon>Planctomycetia</taxon>
        <taxon>Pirellulales</taxon>
        <taxon>Pirellulaceae</taxon>
        <taxon>Stieleria</taxon>
    </lineage>
</organism>
<accession>A0A517P334</accession>
<dbReference type="AlphaFoldDB" id="A0A517P334"/>
<dbReference type="EMBL" id="CP036526">
    <property type="protein sequence ID" value="QDT13792.1"/>
    <property type="molecule type" value="Genomic_DNA"/>
</dbReference>
<dbReference type="Proteomes" id="UP000319817">
    <property type="component" value="Chromosome"/>
</dbReference>
<keyword evidence="2" id="KW-1185">Reference proteome</keyword>
<name>A0A517P334_9BACT</name>
<protein>
    <submittedName>
        <fullName evidence="1">Uncharacterized protein</fullName>
    </submittedName>
</protein>
<evidence type="ECO:0000313" key="2">
    <source>
        <dbReference type="Proteomes" id="UP000319817"/>
    </source>
</evidence>